<gene>
    <name evidence="2" type="ORF">CCS01_21850</name>
</gene>
<evidence type="ECO:0000313" key="3">
    <source>
        <dbReference type="Proteomes" id="UP000239724"/>
    </source>
</evidence>
<evidence type="ECO:0000313" key="2">
    <source>
        <dbReference type="EMBL" id="PPQ29323.1"/>
    </source>
</evidence>
<dbReference type="InterPro" id="IPR027275">
    <property type="entry name" value="PRC-brl_dom"/>
</dbReference>
<reference evidence="2 3" key="1">
    <citation type="journal article" date="2018" name="Arch. Microbiol.">
        <title>New insights into the metabolic potential of the phototrophic purple bacterium Rhodopila globiformis DSM 161(T) from its draft genome sequence and evidence for a vanadium-dependent nitrogenase.</title>
        <authorList>
            <person name="Imhoff J.F."/>
            <person name="Rahn T."/>
            <person name="Kunzel S."/>
            <person name="Neulinger S.C."/>
        </authorList>
    </citation>
    <scope>NUCLEOTIDE SEQUENCE [LARGE SCALE GENOMIC DNA]</scope>
    <source>
        <strain evidence="2 3">DSM 161</strain>
    </source>
</reference>
<comment type="caution">
    <text evidence="2">The sequence shown here is derived from an EMBL/GenBank/DDBJ whole genome shotgun (WGS) entry which is preliminary data.</text>
</comment>
<dbReference type="SUPFAM" id="SSF50346">
    <property type="entry name" value="PRC-barrel domain"/>
    <property type="match status" value="1"/>
</dbReference>
<dbReference type="PANTHER" id="PTHR36505">
    <property type="entry name" value="BLR1072 PROTEIN"/>
    <property type="match status" value="1"/>
</dbReference>
<dbReference type="RefSeq" id="WP_104520940.1">
    <property type="nucleotide sequence ID" value="NZ_NHRY01000229.1"/>
</dbReference>
<evidence type="ECO:0000259" key="1">
    <source>
        <dbReference type="Pfam" id="PF05239"/>
    </source>
</evidence>
<dbReference type="PANTHER" id="PTHR36505:SF1">
    <property type="entry name" value="BLR1072 PROTEIN"/>
    <property type="match status" value="1"/>
</dbReference>
<dbReference type="AlphaFoldDB" id="A0A2S6N3Y5"/>
<dbReference type="EMBL" id="NHRY01000229">
    <property type="protein sequence ID" value="PPQ29323.1"/>
    <property type="molecule type" value="Genomic_DNA"/>
</dbReference>
<feature type="domain" description="PRC-barrel" evidence="1">
    <location>
        <begin position="15"/>
        <end position="90"/>
    </location>
</feature>
<accession>A0A2S6N3Y5</accession>
<dbReference type="Proteomes" id="UP000239724">
    <property type="component" value="Unassembled WGS sequence"/>
</dbReference>
<dbReference type="InterPro" id="IPR011033">
    <property type="entry name" value="PRC_barrel-like_sf"/>
</dbReference>
<protein>
    <recommendedName>
        <fullName evidence="1">PRC-barrel domain-containing protein</fullName>
    </recommendedName>
</protein>
<dbReference type="Gene3D" id="2.30.30.240">
    <property type="entry name" value="PRC-barrel domain"/>
    <property type="match status" value="1"/>
</dbReference>
<keyword evidence="3" id="KW-1185">Reference proteome</keyword>
<sequence>MASLDDTTNPSGRLIAAKKVQDATVYNTALEKLGTLEDVMIDKETGRIAYAVLAHGGFLGIGDKYFPLPWEKLRYDPEVGGYIVDISQDVLQGAPSYTDEATATWHDEDWSRSIYAHYGVEPFWTR</sequence>
<dbReference type="OrthoDB" id="8021018at2"/>
<name>A0A2S6N3Y5_RHOGL</name>
<proteinExistence type="predicted"/>
<organism evidence="2 3">
    <name type="scientific">Rhodopila globiformis</name>
    <name type="common">Rhodopseudomonas globiformis</name>
    <dbReference type="NCBI Taxonomy" id="1071"/>
    <lineage>
        <taxon>Bacteria</taxon>
        <taxon>Pseudomonadati</taxon>
        <taxon>Pseudomonadota</taxon>
        <taxon>Alphaproteobacteria</taxon>
        <taxon>Acetobacterales</taxon>
        <taxon>Acetobacteraceae</taxon>
        <taxon>Rhodopila</taxon>
    </lineage>
</organism>
<dbReference type="Pfam" id="PF05239">
    <property type="entry name" value="PRC"/>
    <property type="match status" value="1"/>
</dbReference>